<evidence type="ECO:0000256" key="3">
    <source>
        <dbReference type="SAM" id="SignalP"/>
    </source>
</evidence>
<evidence type="ECO:0000313" key="5">
    <source>
        <dbReference type="Proteomes" id="UP001285441"/>
    </source>
</evidence>
<gene>
    <name evidence="4" type="ORF">B0H63DRAFT_469896</name>
</gene>
<feature type="transmembrane region" description="Helical" evidence="2">
    <location>
        <begin position="523"/>
        <end position="547"/>
    </location>
</feature>
<dbReference type="Proteomes" id="UP001285441">
    <property type="component" value="Unassembled WGS sequence"/>
</dbReference>
<reference evidence="4" key="1">
    <citation type="journal article" date="2023" name="Mol. Phylogenet. Evol.">
        <title>Genome-scale phylogeny and comparative genomics of the fungal order Sordariales.</title>
        <authorList>
            <person name="Hensen N."/>
            <person name="Bonometti L."/>
            <person name="Westerberg I."/>
            <person name="Brannstrom I.O."/>
            <person name="Guillou S."/>
            <person name="Cros-Aarteil S."/>
            <person name="Calhoun S."/>
            <person name="Haridas S."/>
            <person name="Kuo A."/>
            <person name="Mondo S."/>
            <person name="Pangilinan J."/>
            <person name="Riley R."/>
            <person name="LaButti K."/>
            <person name="Andreopoulos B."/>
            <person name="Lipzen A."/>
            <person name="Chen C."/>
            <person name="Yan M."/>
            <person name="Daum C."/>
            <person name="Ng V."/>
            <person name="Clum A."/>
            <person name="Steindorff A."/>
            <person name="Ohm R.A."/>
            <person name="Martin F."/>
            <person name="Silar P."/>
            <person name="Natvig D.O."/>
            <person name="Lalanne C."/>
            <person name="Gautier V."/>
            <person name="Ament-Velasquez S.L."/>
            <person name="Kruys A."/>
            <person name="Hutchinson M.I."/>
            <person name="Powell A.J."/>
            <person name="Barry K."/>
            <person name="Miller A.N."/>
            <person name="Grigoriev I.V."/>
            <person name="Debuchy R."/>
            <person name="Gladieux P."/>
            <person name="Hiltunen Thoren M."/>
            <person name="Johannesson H."/>
        </authorList>
    </citation>
    <scope>NUCLEOTIDE SEQUENCE</scope>
    <source>
        <strain evidence="4">CBS 232.78</strain>
    </source>
</reference>
<evidence type="ECO:0000256" key="2">
    <source>
        <dbReference type="SAM" id="Phobius"/>
    </source>
</evidence>
<protein>
    <recommendedName>
        <fullName evidence="6">Mid2 domain-containing protein</fullName>
    </recommendedName>
</protein>
<proteinExistence type="predicted"/>
<keyword evidence="2" id="KW-1133">Transmembrane helix</keyword>
<name>A0AAE0NTR9_9PEZI</name>
<reference evidence="4" key="2">
    <citation type="submission" date="2023-06" db="EMBL/GenBank/DDBJ databases">
        <authorList>
            <consortium name="Lawrence Berkeley National Laboratory"/>
            <person name="Haridas S."/>
            <person name="Hensen N."/>
            <person name="Bonometti L."/>
            <person name="Westerberg I."/>
            <person name="Brannstrom I.O."/>
            <person name="Guillou S."/>
            <person name="Cros-Aarteil S."/>
            <person name="Calhoun S."/>
            <person name="Kuo A."/>
            <person name="Mondo S."/>
            <person name="Pangilinan J."/>
            <person name="Riley R."/>
            <person name="LaButti K."/>
            <person name="Andreopoulos B."/>
            <person name="Lipzen A."/>
            <person name="Chen C."/>
            <person name="Yanf M."/>
            <person name="Daum C."/>
            <person name="Ng V."/>
            <person name="Clum A."/>
            <person name="Steindorff A."/>
            <person name="Ohm R."/>
            <person name="Martin F."/>
            <person name="Silar P."/>
            <person name="Natvig D."/>
            <person name="Lalanne C."/>
            <person name="Gautier V."/>
            <person name="Ament-velasquez S.L."/>
            <person name="Kruys A."/>
            <person name="Hutchinson M.I."/>
            <person name="Powell A.J."/>
            <person name="Barry K."/>
            <person name="Miller A.N."/>
            <person name="Grigoriev I.V."/>
            <person name="Debuchy R."/>
            <person name="Gladieux P."/>
            <person name="Thoren M.H."/>
            <person name="Johannesson H."/>
        </authorList>
    </citation>
    <scope>NUCLEOTIDE SEQUENCE</scope>
    <source>
        <strain evidence="4">CBS 232.78</strain>
    </source>
</reference>
<evidence type="ECO:0008006" key="6">
    <source>
        <dbReference type="Google" id="ProtNLM"/>
    </source>
</evidence>
<dbReference type="EMBL" id="JAULSW010000003">
    <property type="protein sequence ID" value="KAK3387374.1"/>
    <property type="molecule type" value="Genomic_DNA"/>
</dbReference>
<keyword evidence="2" id="KW-0472">Membrane</keyword>
<keyword evidence="5" id="KW-1185">Reference proteome</keyword>
<evidence type="ECO:0000256" key="1">
    <source>
        <dbReference type="SAM" id="MobiDB-lite"/>
    </source>
</evidence>
<feature type="chain" id="PRO_5042261820" description="Mid2 domain-containing protein" evidence="3">
    <location>
        <begin position="21"/>
        <end position="593"/>
    </location>
</feature>
<accession>A0AAE0NTR9</accession>
<feature type="signal peptide" evidence="3">
    <location>
        <begin position="1"/>
        <end position="20"/>
    </location>
</feature>
<dbReference type="AlphaFoldDB" id="A0AAE0NTR9"/>
<keyword evidence="3" id="KW-0732">Signal</keyword>
<feature type="region of interest" description="Disordered" evidence="1">
    <location>
        <begin position="572"/>
        <end position="593"/>
    </location>
</feature>
<evidence type="ECO:0000313" key="4">
    <source>
        <dbReference type="EMBL" id="KAK3387374.1"/>
    </source>
</evidence>
<organism evidence="4 5">
    <name type="scientific">Podospora didyma</name>
    <dbReference type="NCBI Taxonomy" id="330526"/>
    <lineage>
        <taxon>Eukaryota</taxon>
        <taxon>Fungi</taxon>
        <taxon>Dikarya</taxon>
        <taxon>Ascomycota</taxon>
        <taxon>Pezizomycotina</taxon>
        <taxon>Sordariomycetes</taxon>
        <taxon>Sordariomycetidae</taxon>
        <taxon>Sordariales</taxon>
        <taxon>Podosporaceae</taxon>
        <taxon>Podospora</taxon>
    </lineage>
</organism>
<comment type="caution">
    <text evidence="4">The sequence shown here is derived from an EMBL/GenBank/DDBJ whole genome shotgun (WGS) entry which is preliminary data.</text>
</comment>
<keyword evidence="2" id="KW-0812">Transmembrane</keyword>
<sequence length="593" mass="62454">MLGSRLVHALWAAGLAAASALSPLDIHVQTRSLPGSSDADTILAVRRGLAKVAAIHGRDTIATNTTTIDRTWNNANLFDFLGVKVSCITCYIKGKTRAELTINGGFNASDALDNVTKQVGAKIKNITEEAANEIDDYFDHLQSEFLSGKLSRDDFEFDNFSINTDFNIDIPSIPECLLSFQFEGLELYMHLDTTLQINGTFSIPLFKSQSPVGVSSGDDFEIGIFLTLDLILSAETQINFLSGFHIKLDDKVAINLALFSKEVSKVDLKGGKFEFLPVQVQSGDTVLKAVLRVGAHAGFKLGTPSISILGVDVPGASAGVEAGVFAHIAEFVTNVQARPNDVACKLRVVEEYTMALGAMAGATVGLGPGTWGPNPATTTAIYTTTFTDACAVKASAITTTTAPPNIPRDVVEARQGSTTRRLTTTSTTTKYKVTAVFCEAAGLVNCPASLQKTSVNEITSTLFTAVPSGVRATFSFPTTTTVGVANATPFGAQAKDLSATSGVPTPYASSFSEGTTGGVSNKVIIGVAVGVGLPVLVGLVVGACIFFRRRRSKAGKHDGAFGSVTTNTQTGYNSQGPWAAQKGPAVGVQEYHR</sequence>